<reference evidence="6 7" key="1">
    <citation type="submission" date="2018-11" db="EMBL/GenBank/DDBJ databases">
        <title>Genome sequencing and assembly of Clostridium tagluense strain A121.</title>
        <authorList>
            <person name="Murakami T."/>
            <person name="Segawa T."/>
            <person name="Shcherbakova V.A."/>
            <person name="Mori H."/>
            <person name="Yoshimura Y."/>
        </authorList>
    </citation>
    <scope>NUCLEOTIDE SEQUENCE [LARGE SCALE GENOMIC DNA]</scope>
    <source>
        <strain evidence="6 7">A121</strain>
    </source>
</reference>
<accession>A0A401UNN4</accession>
<evidence type="ECO:0000259" key="5">
    <source>
        <dbReference type="Pfam" id="PF20732"/>
    </source>
</evidence>
<feature type="domain" description="SbsA Ig-like" evidence="4">
    <location>
        <begin position="36"/>
        <end position="126"/>
    </location>
</feature>
<name>A0A401UNN4_9CLOT</name>
<feature type="chain" id="PRO_5039332585" evidence="2">
    <location>
        <begin position="22"/>
        <end position="495"/>
    </location>
</feature>
<evidence type="ECO:0000256" key="2">
    <source>
        <dbReference type="SAM" id="SignalP"/>
    </source>
</evidence>
<dbReference type="EMBL" id="BHYK01000015">
    <property type="protein sequence ID" value="GCD11144.1"/>
    <property type="molecule type" value="Genomic_DNA"/>
</dbReference>
<dbReference type="PANTHER" id="PTHR42915:SF1">
    <property type="entry name" value="PEPTIDOGLYCAN BETA-N-ACETYLMURAMIDASE NAMZ"/>
    <property type="match status" value="1"/>
</dbReference>
<dbReference type="Pfam" id="PF13205">
    <property type="entry name" value="Big_5"/>
    <property type="match status" value="1"/>
</dbReference>
<evidence type="ECO:0000313" key="6">
    <source>
        <dbReference type="EMBL" id="GCD11144.1"/>
    </source>
</evidence>
<dbReference type="Gene3D" id="3.90.1150.140">
    <property type="match status" value="1"/>
</dbReference>
<feature type="signal peptide" evidence="2">
    <location>
        <begin position="1"/>
        <end position="21"/>
    </location>
</feature>
<evidence type="ECO:0000259" key="4">
    <source>
        <dbReference type="Pfam" id="PF13205"/>
    </source>
</evidence>
<dbReference type="PANTHER" id="PTHR42915">
    <property type="entry name" value="HYPOTHETICAL 460 KDA PROTEIN IN FEUA-SIGW INTERGENIC REGION [PRECURSOR]"/>
    <property type="match status" value="1"/>
</dbReference>
<dbReference type="InterPro" id="IPR048502">
    <property type="entry name" value="NamZ_N"/>
</dbReference>
<evidence type="ECO:0000256" key="1">
    <source>
        <dbReference type="ARBA" id="ARBA00022729"/>
    </source>
</evidence>
<dbReference type="Gene3D" id="2.60.40.1220">
    <property type="match status" value="1"/>
</dbReference>
<feature type="domain" description="Peptidoglycan beta-N-acetylmuramidase NamZ N-terminal" evidence="3">
    <location>
        <begin position="150"/>
        <end position="349"/>
    </location>
</feature>
<proteinExistence type="predicted"/>
<keyword evidence="1 2" id="KW-0732">Signal</keyword>
<dbReference type="Pfam" id="PF20732">
    <property type="entry name" value="NamZ_C"/>
    <property type="match status" value="1"/>
</dbReference>
<sequence length="495" mass="55410">MKRNFKIFVFLLFSCIFMAFTSTTFSTEKYIFLSSKQNTDSNKMWTIKFNTTLDKKTITDENIWVSDSKGNKLDTALALAENLKSVKISPLKKSYNLNETYFLNIENGVQALNGNKLSSAVAMPFTIPSFKLGDELLFTNHSELIEGKKIGFITNQTGVNSSGENMITLLANYKGAKLTALYGPEHGIDGKAKAGDDVKSYIHQSLNIPVYSLYGDTRKPTKEMLSNIDVLIFDIQDIGSRSYTYMSTLNYCMLAAAEYNKPIIVLDRPNPLGGKIVDGPVLEDKYKTFVGVDNLPICHGMTAGELANFFNRKISANLTVIPMEGYSRDMIFEDTKLKWVQSSPYIPDIASVFGYSATSLGSETSIFQDDSFKWVGGPGINSDKYAKLLNDDKLPGVKFIAKSRGSSGGVKLLITDYRMFNPAKTGIYTLARAHSLNNFKVPKSNETIVMFDKIMGTDKIGMYLEKGYTPQQIEATYKADLEQFKKERQKYLIYE</sequence>
<dbReference type="InterPro" id="IPR014755">
    <property type="entry name" value="Cu-Rt/internalin_Ig-like"/>
</dbReference>
<dbReference type="Proteomes" id="UP000287872">
    <property type="component" value="Unassembled WGS sequence"/>
</dbReference>
<keyword evidence="7" id="KW-1185">Reference proteome</keyword>
<organism evidence="6 7">
    <name type="scientific">Clostridium tagluense</name>
    <dbReference type="NCBI Taxonomy" id="360422"/>
    <lineage>
        <taxon>Bacteria</taxon>
        <taxon>Bacillati</taxon>
        <taxon>Bacillota</taxon>
        <taxon>Clostridia</taxon>
        <taxon>Eubacteriales</taxon>
        <taxon>Clostridiaceae</taxon>
        <taxon>Clostridium</taxon>
    </lineage>
</organism>
<dbReference type="InterPro" id="IPR048503">
    <property type="entry name" value="NamZ_C"/>
</dbReference>
<gene>
    <name evidence="6" type="ORF">Ctaglu_27670</name>
</gene>
<dbReference type="RefSeq" id="WP_185732717.1">
    <property type="nucleotide sequence ID" value="NZ_BHYK01000015.1"/>
</dbReference>
<dbReference type="GO" id="GO:0033922">
    <property type="term" value="F:peptidoglycan beta-N-acetylmuramidase activity"/>
    <property type="evidence" value="ECO:0007669"/>
    <property type="project" value="InterPro"/>
</dbReference>
<comment type="caution">
    <text evidence="6">The sequence shown here is derived from an EMBL/GenBank/DDBJ whole genome shotgun (WGS) entry which is preliminary data.</text>
</comment>
<evidence type="ECO:0000259" key="3">
    <source>
        <dbReference type="Pfam" id="PF07075"/>
    </source>
</evidence>
<dbReference type="AlphaFoldDB" id="A0A401UNN4"/>
<dbReference type="InterPro" id="IPR032812">
    <property type="entry name" value="SbsA_Ig"/>
</dbReference>
<dbReference type="Pfam" id="PF07075">
    <property type="entry name" value="NamZ_N"/>
    <property type="match status" value="1"/>
</dbReference>
<feature type="domain" description="Peptidoglycan beta-N-acetylmuramidase NamZ C-terminal" evidence="5">
    <location>
        <begin position="368"/>
        <end position="494"/>
    </location>
</feature>
<dbReference type="Gene3D" id="3.40.50.12170">
    <property type="entry name" value="Uncharacterised protein PF07075, DUF1343"/>
    <property type="match status" value="1"/>
</dbReference>
<protein>
    <submittedName>
        <fullName evidence="6">Uncharacterized protein</fullName>
    </submittedName>
</protein>
<evidence type="ECO:0000313" key="7">
    <source>
        <dbReference type="Proteomes" id="UP000287872"/>
    </source>
</evidence>
<dbReference type="InterPro" id="IPR008302">
    <property type="entry name" value="NamZ"/>
</dbReference>